<evidence type="ECO:0000313" key="14">
    <source>
        <dbReference type="Proteomes" id="UP000069135"/>
    </source>
</evidence>
<keyword evidence="10" id="KW-0963">Cytoplasm</keyword>
<feature type="active site" evidence="10 11">
    <location>
        <position position="189"/>
    </location>
</feature>
<sequence>MTASPSVAIIDYGVGNLTSVRNALLRLTDTVIITGAPEAIASASHLILPGVGSFGEGMKGLTERGLVDVLREEVLSKKKPILGICLGMQLLASEGFEHGEYRGLGFVPGSVKQIATALRLPHIGWNNVRVTGSHPIARGFTEDPVFYFVHSYCFSSEDPTVVAGTADYGTEIVALLQSENICGAQFHPEKSHDDGLRIFQNFLTL</sequence>
<feature type="active site" description="Nucleophile" evidence="10 11">
    <location>
        <position position="85"/>
    </location>
</feature>
<proteinExistence type="inferred from homology"/>
<dbReference type="GO" id="GO:0000105">
    <property type="term" value="P:L-histidine biosynthetic process"/>
    <property type="evidence" value="ECO:0007669"/>
    <property type="project" value="UniProtKB-UniRule"/>
</dbReference>
<evidence type="ECO:0000256" key="8">
    <source>
        <dbReference type="ARBA" id="ARBA00047838"/>
    </source>
</evidence>
<dbReference type="Pfam" id="PF00117">
    <property type="entry name" value="GATase"/>
    <property type="match status" value="1"/>
</dbReference>
<evidence type="ECO:0000256" key="11">
    <source>
        <dbReference type="PIRSR" id="PIRSR000495-1"/>
    </source>
</evidence>
<evidence type="ECO:0000256" key="3">
    <source>
        <dbReference type="ARBA" id="ARBA00022605"/>
    </source>
</evidence>
<dbReference type="EC" id="3.5.1.2" evidence="10"/>
<dbReference type="PANTHER" id="PTHR42701">
    <property type="entry name" value="IMIDAZOLE GLYCEROL PHOSPHATE SYNTHASE SUBUNIT HISH"/>
    <property type="match status" value="1"/>
</dbReference>
<dbReference type="InterPro" id="IPR017926">
    <property type="entry name" value="GATASE"/>
</dbReference>
<comment type="catalytic activity">
    <reaction evidence="8 10">
        <text>5-[(5-phospho-1-deoxy-D-ribulos-1-ylimino)methylamino]-1-(5-phospho-beta-D-ribosyl)imidazole-4-carboxamide + L-glutamine = D-erythro-1-(imidazol-4-yl)glycerol 3-phosphate + 5-amino-1-(5-phospho-beta-D-ribosyl)imidazole-4-carboxamide + L-glutamate + H(+)</text>
        <dbReference type="Rhea" id="RHEA:24793"/>
        <dbReference type="ChEBI" id="CHEBI:15378"/>
        <dbReference type="ChEBI" id="CHEBI:29985"/>
        <dbReference type="ChEBI" id="CHEBI:58278"/>
        <dbReference type="ChEBI" id="CHEBI:58359"/>
        <dbReference type="ChEBI" id="CHEBI:58475"/>
        <dbReference type="ChEBI" id="CHEBI:58525"/>
        <dbReference type="EC" id="4.3.2.10"/>
    </reaction>
</comment>
<feature type="active site" evidence="10 11">
    <location>
        <position position="187"/>
    </location>
</feature>
<dbReference type="EC" id="4.3.2.10" evidence="10"/>
<comment type="subunit">
    <text evidence="2 10">Heterodimer of HisH and HisF.</text>
</comment>
<evidence type="ECO:0000256" key="6">
    <source>
        <dbReference type="ARBA" id="ARBA00023102"/>
    </source>
</evidence>
<dbReference type="GO" id="GO:0016829">
    <property type="term" value="F:lyase activity"/>
    <property type="evidence" value="ECO:0007669"/>
    <property type="project" value="UniProtKB-KW"/>
</dbReference>
<dbReference type="KEGG" id="prf:PeribacterA2_0953"/>
<evidence type="ECO:0000256" key="5">
    <source>
        <dbReference type="ARBA" id="ARBA00022962"/>
    </source>
</evidence>
<evidence type="ECO:0000256" key="7">
    <source>
        <dbReference type="ARBA" id="ARBA00023239"/>
    </source>
</evidence>
<dbReference type="PIRSF" id="PIRSF000495">
    <property type="entry name" value="Amidotransf_hisH"/>
    <property type="match status" value="1"/>
</dbReference>
<evidence type="ECO:0000256" key="10">
    <source>
        <dbReference type="HAMAP-Rule" id="MF_00278"/>
    </source>
</evidence>
<evidence type="ECO:0000259" key="12">
    <source>
        <dbReference type="Pfam" id="PF00117"/>
    </source>
</evidence>
<dbReference type="PANTHER" id="PTHR42701:SF1">
    <property type="entry name" value="IMIDAZOLE GLYCEROL PHOSPHATE SYNTHASE SUBUNIT HISH"/>
    <property type="match status" value="1"/>
</dbReference>
<dbReference type="HAMAP" id="MF_00278">
    <property type="entry name" value="HisH"/>
    <property type="match status" value="1"/>
</dbReference>
<comment type="catalytic activity">
    <reaction evidence="9 10">
        <text>L-glutamine + H2O = L-glutamate + NH4(+)</text>
        <dbReference type="Rhea" id="RHEA:15889"/>
        <dbReference type="ChEBI" id="CHEBI:15377"/>
        <dbReference type="ChEBI" id="CHEBI:28938"/>
        <dbReference type="ChEBI" id="CHEBI:29985"/>
        <dbReference type="ChEBI" id="CHEBI:58359"/>
        <dbReference type="EC" id="3.5.1.2"/>
    </reaction>
</comment>
<accession>A0A0S1SLK5</accession>
<dbReference type="GO" id="GO:0004359">
    <property type="term" value="F:glutaminase activity"/>
    <property type="evidence" value="ECO:0007669"/>
    <property type="project" value="UniProtKB-EC"/>
</dbReference>
<dbReference type="PROSITE" id="PS51273">
    <property type="entry name" value="GATASE_TYPE_1"/>
    <property type="match status" value="1"/>
</dbReference>
<dbReference type="SUPFAM" id="SSF52317">
    <property type="entry name" value="Class I glutamine amidotransferase-like"/>
    <property type="match status" value="1"/>
</dbReference>
<dbReference type="InterPro" id="IPR029062">
    <property type="entry name" value="Class_I_gatase-like"/>
</dbReference>
<keyword evidence="7 10" id="KW-0456">Lyase</keyword>
<evidence type="ECO:0000256" key="9">
    <source>
        <dbReference type="ARBA" id="ARBA00049534"/>
    </source>
</evidence>
<dbReference type="AlphaFoldDB" id="A0A0S1SI92"/>
<dbReference type="InterPro" id="IPR010139">
    <property type="entry name" value="Imidazole-glycPsynth_HisH"/>
</dbReference>
<dbReference type="CDD" id="cd01748">
    <property type="entry name" value="GATase1_IGP_Synthase"/>
    <property type="match status" value="1"/>
</dbReference>
<feature type="domain" description="Glutamine amidotransferase" evidence="12">
    <location>
        <begin position="9"/>
        <end position="203"/>
    </location>
</feature>
<dbReference type="NCBIfam" id="TIGR01855">
    <property type="entry name" value="IMP_synth_hisH"/>
    <property type="match status" value="1"/>
</dbReference>
<dbReference type="PATRIC" id="fig|1735161.3.peg.932"/>
<comment type="pathway">
    <text evidence="1 10">Amino-acid biosynthesis; L-histidine biosynthesis; L-histidine from 5-phospho-alpha-D-ribose 1-diphosphate: step 5/9.</text>
</comment>
<keyword evidence="4 10" id="KW-0378">Hydrolase</keyword>
<evidence type="ECO:0000256" key="1">
    <source>
        <dbReference type="ARBA" id="ARBA00005091"/>
    </source>
</evidence>
<keyword evidence="3 10" id="KW-0028">Amino-acid biosynthesis</keyword>
<evidence type="ECO:0000256" key="4">
    <source>
        <dbReference type="ARBA" id="ARBA00022801"/>
    </source>
</evidence>
<evidence type="ECO:0000313" key="13">
    <source>
        <dbReference type="EMBL" id="ALM13619.1"/>
    </source>
</evidence>
<keyword evidence="6 10" id="KW-0368">Histidine biosynthesis</keyword>
<accession>A0A0S1SPU6</accession>
<reference evidence="13 14" key="2">
    <citation type="journal article" date="2016" name="PeerJ">
        <title>Analysis of five complete genome sequences for members of the class Peribacteria in the recently recognized Peregrinibacteria bacterial phylum.</title>
        <authorList>
            <person name="Anantharaman K."/>
            <person name="Brown C.T."/>
            <person name="Burstein D."/>
            <person name="Castelle C.J."/>
            <person name="Probst A.J."/>
            <person name="Thomas B.C."/>
            <person name="Williams K.H."/>
            <person name="Banfield J.F."/>
        </authorList>
    </citation>
    <scope>NUCLEOTIDE SEQUENCE [LARGE SCALE GENOMIC DNA]</scope>
    <source>
        <strain evidence="13">RIFOXYD1_FULL_PER-ii_59_16</strain>
    </source>
</reference>
<dbReference type="GO" id="GO:0000107">
    <property type="term" value="F:imidazoleglycerol-phosphate synthase activity"/>
    <property type="evidence" value="ECO:0007669"/>
    <property type="project" value="UniProtKB-UniRule"/>
</dbReference>
<protein>
    <recommendedName>
        <fullName evidence="10">Imidazole glycerol phosphate synthase subunit HisH</fullName>
        <ecNumber evidence="10">4.3.2.10</ecNumber>
    </recommendedName>
    <alternativeName>
        <fullName evidence="10">IGP synthase glutaminase subunit</fullName>
        <ecNumber evidence="10">3.5.1.2</ecNumber>
    </alternativeName>
    <alternativeName>
        <fullName evidence="10">IGP synthase subunit HisH</fullName>
    </alternativeName>
    <alternativeName>
        <fullName evidence="10">ImGP synthase subunit HisH</fullName>
        <shortName evidence="10">IGPS subunit HisH</shortName>
    </alternativeName>
</protein>
<dbReference type="EMBL" id="CP013065">
    <property type="protein sequence ID" value="ALM13619.1"/>
    <property type="molecule type" value="Genomic_DNA"/>
</dbReference>
<keyword evidence="5 10" id="KW-0315">Glutamine amidotransferase</keyword>
<gene>
    <name evidence="10" type="primary">hisH</name>
    <name evidence="13" type="ORF">PeribacterD1_0953</name>
</gene>
<dbReference type="UniPathway" id="UPA00031">
    <property type="reaction ID" value="UER00010"/>
</dbReference>
<accession>A0A0S1SQK3</accession>
<comment type="function">
    <text evidence="10">IGPS catalyzes the conversion of PRFAR and glutamine to IGP, AICAR and glutamate. The HisH subunit catalyzes the hydrolysis of glutamine to glutamate and ammonia as part of the synthesis of IGP and AICAR. The resulting ammonia molecule is channeled to the active site of HisF.</text>
</comment>
<accession>A0A0S1SI92</accession>
<name>A0A0S1SI92_9BACT</name>
<accession>A0A0S1SUN5</accession>
<dbReference type="GO" id="GO:0005737">
    <property type="term" value="C:cytoplasm"/>
    <property type="evidence" value="ECO:0007669"/>
    <property type="project" value="UniProtKB-SubCell"/>
</dbReference>
<dbReference type="Gene3D" id="3.40.50.880">
    <property type="match status" value="1"/>
</dbReference>
<dbReference type="STRING" id="1735162.PeribacterB2_0955"/>
<organism evidence="13 14">
    <name type="scientific">Candidatus Peribacter riflensis</name>
    <dbReference type="NCBI Taxonomy" id="1735162"/>
    <lineage>
        <taxon>Bacteria</taxon>
        <taxon>Candidatus Peregrinibacteriota</taxon>
        <taxon>Candidatus Peribacteria</taxon>
        <taxon>Candidatus Peribacterales</taxon>
        <taxon>Candidatus Peribacteraceae</taxon>
        <taxon>Candidatus Peribacter</taxon>
    </lineage>
</organism>
<dbReference type="Proteomes" id="UP000069135">
    <property type="component" value="Chromosome"/>
</dbReference>
<evidence type="ECO:0000256" key="2">
    <source>
        <dbReference type="ARBA" id="ARBA00011152"/>
    </source>
</evidence>
<reference evidence="14" key="1">
    <citation type="submission" date="2015-10" db="EMBL/GenBank/DDBJ databases">
        <title>Analysis of five complete genome sequences for members of the class Peribacteria in the recently recognized Peregrinibacteria bacterial phylum.</title>
        <authorList>
            <person name="Anantharaman K."/>
            <person name="Brown C.T."/>
            <person name="Burstein D."/>
            <person name="Castelle C.J."/>
            <person name="Probst A.J."/>
            <person name="Thomas B.C."/>
            <person name="Williams K.H."/>
            <person name="Banfield J.F."/>
        </authorList>
    </citation>
    <scope>NUCLEOTIDE SEQUENCE [LARGE SCALE GENOMIC DNA]</scope>
</reference>
<comment type="subcellular location">
    <subcellularLocation>
        <location evidence="10">Cytoplasm</location>
    </subcellularLocation>
</comment>